<dbReference type="Proteomes" id="UP001628179">
    <property type="component" value="Unassembled WGS sequence"/>
</dbReference>
<protein>
    <recommendedName>
        <fullName evidence="2">DUF8021 domain-containing protein</fullName>
    </recommendedName>
</protein>
<feature type="chain" id="PRO_5045078371" description="DUF8021 domain-containing protein" evidence="1">
    <location>
        <begin position="24"/>
        <end position="298"/>
    </location>
</feature>
<name>A0ABQ0GTJ6_9PEZI</name>
<feature type="signal peptide" evidence="1">
    <location>
        <begin position="1"/>
        <end position="23"/>
    </location>
</feature>
<dbReference type="Pfam" id="PF26061">
    <property type="entry name" value="DUF8021"/>
    <property type="match status" value="1"/>
</dbReference>
<feature type="domain" description="DUF8021" evidence="2">
    <location>
        <begin position="206"/>
        <end position="289"/>
    </location>
</feature>
<evidence type="ECO:0000313" key="3">
    <source>
        <dbReference type="EMBL" id="GAB1321047.1"/>
    </source>
</evidence>
<dbReference type="InterPro" id="IPR058334">
    <property type="entry name" value="DUF8021"/>
</dbReference>
<dbReference type="EMBL" id="BAAFSV010000006">
    <property type="protein sequence ID" value="GAB1321047.1"/>
    <property type="molecule type" value="Genomic_DNA"/>
</dbReference>
<organism evidence="3 4">
    <name type="scientific">Madurella fahalii</name>
    <dbReference type="NCBI Taxonomy" id="1157608"/>
    <lineage>
        <taxon>Eukaryota</taxon>
        <taxon>Fungi</taxon>
        <taxon>Dikarya</taxon>
        <taxon>Ascomycota</taxon>
        <taxon>Pezizomycotina</taxon>
        <taxon>Sordariomycetes</taxon>
        <taxon>Sordariomycetidae</taxon>
        <taxon>Sordariales</taxon>
        <taxon>Sordariales incertae sedis</taxon>
        <taxon>Madurella</taxon>
    </lineage>
</organism>
<proteinExistence type="predicted"/>
<comment type="caution">
    <text evidence="3">The sequence shown here is derived from an EMBL/GenBank/DDBJ whole genome shotgun (WGS) entry which is preliminary data.</text>
</comment>
<sequence>MPRPHLLTLLSTLLLTPAARSQALRCQWASLRSATDIFIESQAAGTRSDPIFSSPDLQYTQNGEPLTINSSSSLLSSPLTVQHSHTLIDQDACASFTKLILARPENEAEKLLLGAQIHFNMSTTDARLTRVQRMDVVYVGEGDWQMDNFTAALAHVEGEDWGAISRAAQDTRESLEGVAAAYLDLLGGTAGGAAGAGGNGTAGAGVVAVPWGRPCARLEGSVYTAGGESCVEGLSLPPEGGEGITERRYVIDASVGSVSVIAKDGSLGGAPAVFELRVVQGELRYVHQFAATRGANSG</sequence>
<accession>A0ABQ0GTJ6</accession>
<keyword evidence="1" id="KW-0732">Signal</keyword>
<evidence type="ECO:0000256" key="1">
    <source>
        <dbReference type="SAM" id="SignalP"/>
    </source>
</evidence>
<gene>
    <name evidence="3" type="ORF">MFIFM68171_11257</name>
</gene>
<keyword evidence="4" id="KW-1185">Reference proteome</keyword>
<evidence type="ECO:0000313" key="4">
    <source>
        <dbReference type="Proteomes" id="UP001628179"/>
    </source>
</evidence>
<reference evidence="3 4" key="1">
    <citation type="submission" date="2024-09" db="EMBL/GenBank/DDBJ databases">
        <title>Itraconazole resistance in Madurella fahalii resulting from another homologue of gene encoding cytochrome P450 14-alpha sterol demethylase (CYP51).</title>
        <authorList>
            <person name="Yoshioka I."/>
            <person name="Fahal A.H."/>
            <person name="Kaneko S."/>
            <person name="Yaguchi T."/>
        </authorList>
    </citation>
    <scope>NUCLEOTIDE SEQUENCE [LARGE SCALE GENOMIC DNA]</scope>
    <source>
        <strain evidence="3 4">IFM 68171</strain>
    </source>
</reference>
<dbReference type="GeneID" id="98181999"/>
<dbReference type="RefSeq" id="XP_070922777.1">
    <property type="nucleotide sequence ID" value="XM_071066676.1"/>
</dbReference>
<evidence type="ECO:0000259" key="2">
    <source>
        <dbReference type="Pfam" id="PF26061"/>
    </source>
</evidence>